<evidence type="ECO:0000256" key="1">
    <source>
        <dbReference type="SAM" id="MobiDB-lite"/>
    </source>
</evidence>
<protein>
    <submittedName>
        <fullName evidence="2">Uncharacterized protein</fullName>
    </submittedName>
</protein>
<feature type="compositionally biased region" description="Polar residues" evidence="1">
    <location>
        <begin position="755"/>
        <end position="766"/>
    </location>
</feature>
<dbReference type="Proteomes" id="UP000663865">
    <property type="component" value="Unassembled WGS sequence"/>
</dbReference>
<dbReference type="Proteomes" id="UP000663838">
    <property type="component" value="Unassembled WGS sequence"/>
</dbReference>
<evidence type="ECO:0000313" key="4">
    <source>
        <dbReference type="Proteomes" id="UP000663865"/>
    </source>
</evidence>
<evidence type="ECO:0000313" key="3">
    <source>
        <dbReference type="EMBL" id="CAF4838060.1"/>
    </source>
</evidence>
<dbReference type="EMBL" id="CAJOBS010002878">
    <property type="protein sequence ID" value="CAF4838060.1"/>
    <property type="molecule type" value="Genomic_DNA"/>
</dbReference>
<reference evidence="2" key="1">
    <citation type="submission" date="2021-02" db="EMBL/GenBank/DDBJ databases">
        <authorList>
            <person name="Nowell W R."/>
        </authorList>
    </citation>
    <scope>NUCLEOTIDE SEQUENCE</scope>
</reference>
<feature type="compositionally biased region" description="Polar residues" evidence="1">
    <location>
        <begin position="928"/>
        <end position="938"/>
    </location>
</feature>
<dbReference type="EMBL" id="CAJNYV010000742">
    <property type="protein sequence ID" value="CAF3376914.1"/>
    <property type="molecule type" value="Genomic_DNA"/>
</dbReference>
<proteinExistence type="predicted"/>
<feature type="region of interest" description="Disordered" evidence="1">
    <location>
        <begin position="823"/>
        <end position="938"/>
    </location>
</feature>
<name>A0A817Y445_9BILA</name>
<organism evidence="2 4">
    <name type="scientific">Rotaria socialis</name>
    <dbReference type="NCBI Taxonomy" id="392032"/>
    <lineage>
        <taxon>Eukaryota</taxon>
        <taxon>Metazoa</taxon>
        <taxon>Spiralia</taxon>
        <taxon>Gnathifera</taxon>
        <taxon>Rotifera</taxon>
        <taxon>Eurotatoria</taxon>
        <taxon>Bdelloidea</taxon>
        <taxon>Philodinida</taxon>
        <taxon>Philodinidae</taxon>
        <taxon>Rotaria</taxon>
    </lineage>
</organism>
<feature type="region of interest" description="Disordered" evidence="1">
    <location>
        <begin position="755"/>
        <end position="787"/>
    </location>
</feature>
<accession>A0A817Y445</accession>
<dbReference type="AlphaFoldDB" id="A0A817Y445"/>
<feature type="compositionally biased region" description="Acidic residues" evidence="1">
    <location>
        <begin position="891"/>
        <end position="904"/>
    </location>
</feature>
<gene>
    <name evidence="2" type="ORF">KIK155_LOCUS5919</name>
    <name evidence="3" type="ORF">TOA249_LOCUS25823</name>
</gene>
<comment type="caution">
    <text evidence="2">The sequence shown here is derived from an EMBL/GenBank/DDBJ whole genome shotgun (WGS) entry which is preliminary data.</text>
</comment>
<evidence type="ECO:0000313" key="2">
    <source>
        <dbReference type="EMBL" id="CAF3376914.1"/>
    </source>
</evidence>
<sequence>MTDSNINKKGNDIWSLVTLDDLVAAIASLGDRTDQLKGETWRFNAKTRPQSSLWGEVIHKLKLNHNEKMRQSLYKIWHLERHDIQDLVKKKKKVIDNNEVNEDNGDINEVNEDDGDINGIEDISVAERNNSKMHPNTSLPLAKRPITRANPDENGAQKSVITEISFAFNAVEWKNTFSHTSQEMKDGWAKIFNDKLMSSGIECTLKFKTPYIMEGKRKQRCKFFGCYAICTRVKCTRKYQIILRHQPDENSSVLFLVRVFGEENHNPAIETASRNLTGKHRFDVGKRANEIGPLRVFRELINEADENLLAAGNYTQCPTIEVLKKAASDYREKMHIDENIFQECRMIRRAYLKDDTSSTYTKGYIHEMGEVPFRTHLYSETQIERYINYVKNEKYSYVHIDATGAVLKQMCEQKQPLLYAMIFKDGTDANDTVPLAHSVLTDHTVPSLGYFFGKVAYNITEVAGKLVLPSFFIIDFSAATMNAVLQAFNIESINAHLNRCWNVVQGKYSSQELRSLSFIHLCCCHVIHAMARSLTTARTDKKIRRALLHILAFMLCSNDIEQLYDTLGQMINIFGDPNEKNAREKLEQMVSLDLNVDEESASMLKNGKEIFKQARRKKDELGLVDEYLRSNAPIIHQSPFNKEAIRRYPNLTNLINNKCKTHKIDNPLFSPSIIRILYRWWAYLPLWTGLLINFEERYSNNIKRDSSVIYNPIRYSNAIIESYFRTFKKCICKGKRRDRPAEIIMELHRGVKTQSKANEFGVTQSSKGRKRRKTKVNEEDEWGKRKGEKTDRTAYFKSIDKLASKRGRTKMDDNQADYVTNKYSDSEDTTTISSKEKSKLSSEQSDDDISSNESIQSTRSSSSSLASKTNSRVSNEYHIDIPMNLGKPTVDDDEESEASIESDLDTNTVASNTNIASPVNYEQKRTTDQSSNKPHAQFSSQPEVIINGCTIRWPKFEVNNVTFEGRLYSLRLTCPLDAPLLALYFLYKTDNKVASEFDDAPASSPYSTLVKTFQLVEKDGWDTARIYWLLAFNILKQTDCKPKNLFGSLDERVFSFLKRQQQYSTTVTCSRLDCTDKERILSTTELGIRSCDVYIENFEEEVISVCQAMMKGQHEMTEADALKNKYKYGSVPMINCETNESGYIKGWLCDAFNVQEPATFDHGYPPIIIANIPPVIRNTIEGYDIYPGRFRNMKRVIRIGHVKYRLRVLMHNKNDHFTATLIGSDDKLYIYDDHSGIREVRSSTGDIEMAIYTQIYDV</sequence>
<feature type="compositionally biased region" description="Polar residues" evidence="1">
    <location>
        <begin position="905"/>
        <end position="917"/>
    </location>
</feature>
<feature type="compositionally biased region" description="Low complexity" evidence="1">
    <location>
        <begin position="851"/>
        <end position="867"/>
    </location>
</feature>
<feature type="region of interest" description="Disordered" evidence="1">
    <location>
        <begin position="130"/>
        <end position="153"/>
    </location>
</feature>